<name>A0A0D8Y8B5_DICVI</name>
<gene>
    <name evidence="1" type="ORF">DICVIV_03066</name>
</gene>
<sequence>MCTFDLCKMSSFCYLLETKTKTPIDITKFVEKEYIDVGAMSIPQLSGEWQVSVDLIQGKSVLGGFRIGKDNEWLTLESIEGEEEEIDTTKSDLERHREL</sequence>
<accession>A0A0D8Y8B5</accession>
<dbReference type="AlphaFoldDB" id="A0A0D8Y8B5"/>
<dbReference type="Proteomes" id="UP000053766">
    <property type="component" value="Unassembled WGS sequence"/>
</dbReference>
<reference evidence="2" key="2">
    <citation type="journal article" date="2016" name="Sci. Rep.">
        <title>Dictyocaulus viviparus genome, variome and transcriptome elucidate lungworm biology and support future intervention.</title>
        <authorList>
            <person name="McNulty S.N."/>
            <person name="Strube C."/>
            <person name="Rosa B.A."/>
            <person name="Martin J.C."/>
            <person name="Tyagi R."/>
            <person name="Choi Y.J."/>
            <person name="Wang Q."/>
            <person name="Hallsworth Pepin K."/>
            <person name="Zhang X."/>
            <person name="Ozersky P."/>
            <person name="Wilson R.K."/>
            <person name="Sternberg P.W."/>
            <person name="Gasser R.B."/>
            <person name="Mitreva M."/>
        </authorList>
    </citation>
    <scope>NUCLEOTIDE SEQUENCE [LARGE SCALE GENOMIC DNA]</scope>
    <source>
        <strain evidence="2">HannoverDv2000</strain>
    </source>
</reference>
<evidence type="ECO:0000313" key="1">
    <source>
        <dbReference type="EMBL" id="KJH50816.1"/>
    </source>
</evidence>
<reference evidence="1 2" key="1">
    <citation type="submission" date="2013-11" db="EMBL/GenBank/DDBJ databases">
        <title>Draft genome of the bovine lungworm Dictyocaulus viviparus.</title>
        <authorList>
            <person name="Mitreva M."/>
        </authorList>
    </citation>
    <scope>NUCLEOTIDE SEQUENCE [LARGE SCALE GENOMIC DNA]</scope>
    <source>
        <strain evidence="1 2">HannoverDv2000</strain>
    </source>
</reference>
<keyword evidence="2" id="KW-1185">Reference proteome</keyword>
<proteinExistence type="predicted"/>
<protein>
    <submittedName>
        <fullName evidence="1">Uncharacterized protein</fullName>
    </submittedName>
</protein>
<evidence type="ECO:0000313" key="2">
    <source>
        <dbReference type="Proteomes" id="UP000053766"/>
    </source>
</evidence>
<organism evidence="1 2">
    <name type="scientific">Dictyocaulus viviparus</name>
    <name type="common">Bovine lungworm</name>
    <dbReference type="NCBI Taxonomy" id="29172"/>
    <lineage>
        <taxon>Eukaryota</taxon>
        <taxon>Metazoa</taxon>
        <taxon>Ecdysozoa</taxon>
        <taxon>Nematoda</taxon>
        <taxon>Chromadorea</taxon>
        <taxon>Rhabditida</taxon>
        <taxon>Rhabditina</taxon>
        <taxon>Rhabditomorpha</taxon>
        <taxon>Strongyloidea</taxon>
        <taxon>Metastrongylidae</taxon>
        <taxon>Dictyocaulus</taxon>
    </lineage>
</organism>
<dbReference type="EMBL" id="KN716197">
    <property type="protein sequence ID" value="KJH50816.1"/>
    <property type="molecule type" value="Genomic_DNA"/>
</dbReference>
<dbReference type="OrthoDB" id="5853807at2759"/>